<name>A0ABW1NFM4_9ACTN</name>
<dbReference type="SUPFAM" id="SSF56784">
    <property type="entry name" value="HAD-like"/>
    <property type="match status" value="1"/>
</dbReference>
<accession>A0ABW1NFM4</accession>
<keyword evidence="2" id="KW-1185">Reference proteome</keyword>
<dbReference type="Proteomes" id="UP001596137">
    <property type="component" value="Unassembled WGS sequence"/>
</dbReference>
<dbReference type="RefSeq" id="WP_380807897.1">
    <property type="nucleotide sequence ID" value="NZ_JBHTLB010000022.1"/>
</dbReference>
<dbReference type="InterPro" id="IPR023214">
    <property type="entry name" value="HAD_sf"/>
</dbReference>
<protein>
    <submittedName>
        <fullName evidence="1">HAD-IIIC family phosphatase</fullName>
    </submittedName>
</protein>
<dbReference type="EMBL" id="JBHSRF010000014">
    <property type="protein sequence ID" value="MFC6082155.1"/>
    <property type="molecule type" value="Genomic_DNA"/>
</dbReference>
<dbReference type="InterPro" id="IPR010033">
    <property type="entry name" value="HAD_SF_ppase_IIIC"/>
</dbReference>
<dbReference type="InterPro" id="IPR010037">
    <property type="entry name" value="FkbH_domain"/>
</dbReference>
<dbReference type="Gene3D" id="3.40.50.1110">
    <property type="entry name" value="SGNH hydrolase"/>
    <property type="match status" value="1"/>
</dbReference>
<gene>
    <name evidence="1" type="ORF">ACFP1K_13405</name>
</gene>
<dbReference type="NCBIfam" id="TIGR01686">
    <property type="entry name" value="FkbH"/>
    <property type="match status" value="1"/>
</dbReference>
<dbReference type="Gene3D" id="3.40.50.1000">
    <property type="entry name" value="HAD superfamily/HAD-like"/>
    <property type="match status" value="1"/>
</dbReference>
<evidence type="ECO:0000313" key="2">
    <source>
        <dbReference type="Proteomes" id="UP001596137"/>
    </source>
</evidence>
<organism evidence="1 2">
    <name type="scientific">Sphaerisporangium aureirubrum</name>
    <dbReference type="NCBI Taxonomy" id="1544736"/>
    <lineage>
        <taxon>Bacteria</taxon>
        <taxon>Bacillati</taxon>
        <taxon>Actinomycetota</taxon>
        <taxon>Actinomycetes</taxon>
        <taxon>Streptosporangiales</taxon>
        <taxon>Streptosporangiaceae</taxon>
        <taxon>Sphaerisporangium</taxon>
    </lineage>
</organism>
<dbReference type="Gene3D" id="3.40.630.30">
    <property type="match status" value="1"/>
</dbReference>
<sequence length="627" mass="68563">MNVSAQDAAAELRALAESGRLIAEYPRAGGLVDRLTGPELDRAGRLLARLDPGEIAREHPALPSVTVGVTGHGTLAPLIPALAAQFARHGLVLRPVPTDFGNYVFDLLDPGSELHRARPGLVLCVLDPNVVFDEVPVPWRPDDVRRAAAGRVELIERLAARFDEAGRGTLVLNTMPLPRRYAAQLVDHRSRAALGVAWREANTRLLRIAEHHPSVVVLDLDPIVAEGVQVADDRLSVYAKMHLTGDLLAAYAADVGHLARQLTGRTKKCLVLDLDGTLWGGVLGDDGVEGIEIGDGRRGEAFLAFQRVVKQLGAQGVLLAVVSKNERALVDQALREHPRMALGEPDFVRIVANWQPKHDNIARLAENLGLAPDSFVFVDDSAFERELVRREHPGVAVVDLDADPAWHVRALLRDGWFDAREVTADDRARTRRYRDEAARLSFLDGFASTKDYLRELGIHVRIEPVTEADAARVSQLTLRTNQFNLTGHRLQPRDVLELTGDTSALPLAVRAGDRFGDHGLVGAVLARRDGDLLRIDNFLLSCRVFSRSIEESCLNWLLRHARDTGAAAVLGTYRATPKNRRVADFYPRNGFAPVGPGGDTATYRHGLADIAPPPAHIRLQTPEGDPA</sequence>
<comment type="caution">
    <text evidence="1">The sequence shown here is derived from an EMBL/GenBank/DDBJ whole genome shotgun (WGS) entry which is preliminary data.</text>
</comment>
<proteinExistence type="predicted"/>
<evidence type="ECO:0000313" key="1">
    <source>
        <dbReference type="EMBL" id="MFC6082155.1"/>
    </source>
</evidence>
<dbReference type="NCBIfam" id="TIGR01681">
    <property type="entry name" value="HAD-SF-IIIC"/>
    <property type="match status" value="1"/>
</dbReference>
<reference evidence="2" key="1">
    <citation type="journal article" date="2019" name="Int. J. Syst. Evol. Microbiol.">
        <title>The Global Catalogue of Microorganisms (GCM) 10K type strain sequencing project: providing services to taxonomists for standard genome sequencing and annotation.</title>
        <authorList>
            <consortium name="The Broad Institute Genomics Platform"/>
            <consortium name="The Broad Institute Genome Sequencing Center for Infectious Disease"/>
            <person name="Wu L."/>
            <person name="Ma J."/>
        </authorList>
    </citation>
    <scope>NUCLEOTIDE SEQUENCE [LARGE SCALE GENOMIC DNA]</scope>
    <source>
        <strain evidence="2">JCM 30346</strain>
    </source>
</reference>
<dbReference type="SUPFAM" id="SSF55729">
    <property type="entry name" value="Acyl-CoA N-acyltransferases (Nat)"/>
    <property type="match status" value="1"/>
</dbReference>
<dbReference type="InterPro" id="IPR036412">
    <property type="entry name" value="HAD-like_sf"/>
</dbReference>
<dbReference type="InterPro" id="IPR036514">
    <property type="entry name" value="SGNH_hydro_sf"/>
</dbReference>
<dbReference type="InterPro" id="IPR016181">
    <property type="entry name" value="Acyl_CoA_acyltransferase"/>
</dbReference>